<dbReference type="InterPro" id="IPR051813">
    <property type="entry name" value="HepT_RNase_toxin"/>
</dbReference>
<organism evidence="6 7">
    <name type="scientific">Microbacterium marinilacus</name>
    <dbReference type="NCBI Taxonomy" id="415209"/>
    <lineage>
        <taxon>Bacteria</taxon>
        <taxon>Bacillati</taxon>
        <taxon>Actinomycetota</taxon>
        <taxon>Actinomycetes</taxon>
        <taxon>Micrococcales</taxon>
        <taxon>Microbacteriaceae</taxon>
        <taxon>Microbacterium</taxon>
    </lineage>
</organism>
<dbReference type="RefSeq" id="WP_221856476.1">
    <property type="nucleotide sequence ID" value="NZ_BAAAYV010000002.1"/>
</dbReference>
<name>A0ABP7B5M3_9MICO</name>
<evidence type="ECO:0008006" key="8">
    <source>
        <dbReference type="Google" id="ProtNLM"/>
    </source>
</evidence>
<dbReference type="InterPro" id="IPR008201">
    <property type="entry name" value="HepT-like"/>
</dbReference>
<keyword evidence="1" id="KW-0597">Phosphoprotein</keyword>
<dbReference type="Pfam" id="PF01934">
    <property type="entry name" value="HepT-like"/>
    <property type="match status" value="1"/>
</dbReference>
<comment type="caution">
    <text evidence="6">The sequence shown here is derived from an EMBL/GenBank/DDBJ whole genome shotgun (WGS) entry which is preliminary data.</text>
</comment>
<reference evidence="7" key="1">
    <citation type="journal article" date="2019" name="Int. J. Syst. Evol. Microbiol.">
        <title>The Global Catalogue of Microorganisms (GCM) 10K type strain sequencing project: providing services to taxonomists for standard genome sequencing and annotation.</title>
        <authorList>
            <consortium name="The Broad Institute Genomics Platform"/>
            <consortium name="The Broad Institute Genome Sequencing Center for Infectious Disease"/>
            <person name="Wu L."/>
            <person name="Ma J."/>
        </authorList>
    </citation>
    <scope>NUCLEOTIDE SEQUENCE [LARGE SCALE GENOMIC DNA]</scope>
    <source>
        <strain evidence="7">JCM 16546</strain>
    </source>
</reference>
<accession>A0ABP7B5M3</accession>
<evidence type="ECO:0000256" key="2">
    <source>
        <dbReference type="ARBA" id="ARBA00022649"/>
    </source>
</evidence>
<evidence type="ECO:0000256" key="5">
    <source>
        <dbReference type="ARBA" id="ARBA00022801"/>
    </source>
</evidence>
<evidence type="ECO:0000313" key="7">
    <source>
        <dbReference type="Proteomes" id="UP001410795"/>
    </source>
</evidence>
<protein>
    <recommendedName>
        <fullName evidence="8">DUF86 domain-containing protein</fullName>
    </recommendedName>
</protein>
<keyword evidence="4" id="KW-0547">Nucleotide-binding</keyword>
<evidence type="ECO:0000256" key="1">
    <source>
        <dbReference type="ARBA" id="ARBA00022553"/>
    </source>
</evidence>
<sequence length="112" mass="12638">MKRADRVPRWLDDLAEALDTAASLVARGRRAYNGDPAIPLAFEALSIRVGEIAKRLTTADPGRFSAEIWSDAAQHRDFVAHHYDRVDRDVLWETVARAFPALRAELQQVREA</sequence>
<evidence type="ECO:0000256" key="3">
    <source>
        <dbReference type="ARBA" id="ARBA00022722"/>
    </source>
</evidence>
<keyword evidence="5" id="KW-0378">Hydrolase</keyword>
<dbReference type="PANTHER" id="PTHR34139">
    <property type="entry name" value="UPF0331 PROTEIN MJ0127"/>
    <property type="match status" value="1"/>
</dbReference>
<proteinExistence type="predicted"/>
<keyword evidence="7" id="KW-1185">Reference proteome</keyword>
<dbReference type="PANTHER" id="PTHR34139:SF1">
    <property type="entry name" value="RNASE MJ1380-RELATED"/>
    <property type="match status" value="1"/>
</dbReference>
<gene>
    <name evidence="6" type="ORF">GCM10022202_04910</name>
</gene>
<evidence type="ECO:0000256" key="4">
    <source>
        <dbReference type="ARBA" id="ARBA00022741"/>
    </source>
</evidence>
<dbReference type="Proteomes" id="UP001410795">
    <property type="component" value="Unassembled WGS sequence"/>
</dbReference>
<dbReference type="EMBL" id="BAAAYV010000002">
    <property type="protein sequence ID" value="GAA3648367.1"/>
    <property type="molecule type" value="Genomic_DNA"/>
</dbReference>
<keyword evidence="2" id="KW-1277">Toxin-antitoxin system</keyword>
<evidence type="ECO:0000313" key="6">
    <source>
        <dbReference type="EMBL" id="GAA3648367.1"/>
    </source>
</evidence>
<keyword evidence="3" id="KW-0540">Nuclease</keyword>